<gene>
    <name evidence="5" type="ORF">GCM10009613_62680</name>
</gene>
<feature type="domain" description="Plastocyanin-like" evidence="4">
    <location>
        <begin position="237"/>
        <end position="297"/>
    </location>
</feature>
<evidence type="ECO:0000259" key="4">
    <source>
        <dbReference type="Pfam" id="PF07732"/>
    </source>
</evidence>
<dbReference type="PANTHER" id="PTHR48267">
    <property type="entry name" value="CUPREDOXIN SUPERFAMILY PROTEIN"/>
    <property type="match status" value="1"/>
</dbReference>
<evidence type="ECO:0000313" key="5">
    <source>
        <dbReference type="EMBL" id="GAA1402535.1"/>
    </source>
</evidence>
<feature type="domain" description="Plastocyanin-like" evidence="3">
    <location>
        <begin position="562"/>
        <end position="690"/>
    </location>
</feature>
<dbReference type="InterPro" id="IPR011706">
    <property type="entry name" value="Cu-oxidase_C"/>
</dbReference>
<dbReference type="EMBL" id="BAAAJK010000053">
    <property type="protein sequence ID" value="GAA1402535.1"/>
    <property type="molecule type" value="Genomic_DNA"/>
</dbReference>
<dbReference type="Pfam" id="PF07732">
    <property type="entry name" value="Cu-oxidase_3"/>
    <property type="match status" value="1"/>
</dbReference>
<dbReference type="InterPro" id="IPR011707">
    <property type="entry name" value="Cu-oxidase-like_N"/>
</dbReference>
<dbReference type="Pfam" id="PF07731">
    <property type="entry name" value="Cu-oxidase_2"/>
    <property type="match status" value="1"/>
</dbReference>
<feature type="compositionally biased region" description="Pro residues" evidence="2">
    <location>
        <begin position="15"/>
        <end position="28"/>
    </location>
</feature>
<reference evidence="5 6" key="1">
    <citation type="journal article" date="2019" name="Int. J. Syst. Evol. Microbiol.">
        <title>The Global Catalogue of Microorganisms (GCM) 10K type strain sequencing project: providing services to taxonomists for standard genome sequencing and annotation.</title>
        <authorList>
            <consortium name="The Broad Institute Genomics Platform"/>
            <consortium name="The Broad Institute Genome Sequencing Center for Infectious Disease"/>
            <person name="Wu L."/>
            <person name="Ma J."/>
        </authorList>
    </citation>
    <scope>NUCLEOTIDE SEQUENCE [LARGE SCALE GENOMIC DNA]</scope>
    <source>
        <strain evidence="5 6">JCM 11896</strain>
    </source>
</reference>
<feature type="region of interest" description="Disordered" evidence="2">
    <location>
        <begin position="1"/>
        <end position="48"/>
    </location>
</feature>
<dbReference type="SUPFAM" id="SSF49503">
    <property type="entry name" value="Cupredoxins"/>
    <property type="match status" value="3"/>
</dbReference>
<name>A0ABN1YAL2_9PSEU</name>
<dbReference type="InterPro" id="IPR006311">
    <property type="entry name" value="TAT_signal"/>
</dbReference>
<comment type="caution">
    <text evidence="5">The sequence shown here is derived from an EMBL/GenBank/DDBJ whole genome shotgun (WGS) entry which is preliminary data.</text>
</comment>
<protein>
    <submittedName>
        <fullName evidence="5">Multicopper oxidase domain-containing protein</fullName>
    </submittedName>
</protein>
<dbReference type="PANTHER" id="PTHR48267:SF1">
    <property type="entry name" value="BILIRUBIN OXIDASE"/>
    <property type="match status" value="1"/>
</dbReference>
<dbReference type="Gene3D" id="2.60.40.420">
    <property type="entry name" value="Cupredoxins - blue copper proteins"/>
    <property type="match status" value="3"/>
</dbReference>
<dbReference type="Proteomes" id="UP001501414">
    <property type="component" value="Unassembled WGS sequence"/>
</dbReference>
<dbReference type="PROSITE" id="PS51318">
    <property type="entry name" value="TAT"/>
    <property type="match status" value="1"/>
</dbReference>
<dbReference type="InterPro" id="IPR008972">
    <property type="entry name" value="Cupredoxin"/>
</dbReference>
<evidence type="ECO:0000259" key="3">
    <source>
        <dbReference type="Pfam" id="PF07731"/>
    </source>
</evidence>
<evidence type="ECO:0000256" key="2">
    <source>
        <dbReference type="SAM" id="MobiDB-lite"/>
    </source>
</evidence>
<keyword evidence="6" id="KW-1185">Reference proteome</keyword>
<evidence type="ECO:0000313" key="6">
    <source>
        <dbReference type="Proteomes" id="UP001501414"/>
    </source>
</evidence>
<evidence type="ECO:0000256" key="1">
    <source>
        <dbReference type="ARBA" id="ARBA00010609"/>
    </source>
</evidence>
<feature type="compositionally biased region" description="Polar residues" evidence="2">
    <location>
        <begin position="1"/>
        <end position="10"/>
    </location>
</feature>
<proteinExistence type="inferred from homology"/>
<comment type="similarity">
    <text evidence="1">Belongs to the multicopper oxidase family.</text>
</comment>
<feature type="region of interest" description="Disordered" evidence="2">
    <location>
        <begin position="91"/>
        <end position="117"/>
    </location>
</feature>
<organism evidence="5 6">
    <name type="scientific">Pseudonocardia kongjuensis</name>
    <dbReference type="NCBI Taxonomy" id="102227"/>
    <lineage>
        <taxon>Bacteria</taxon>
        <taxon>Bacillati</taxon>
        <taxon>Actinomycetota</taxon>
        <taxon>Actinomycetes</taxon>
        <taxon>Pseudonocardiales</taxon>
        <taxon>Pseudonocardiaceae</taxon>
        <taxon>Pseudonocardia</taxon>
    </lineage>
</organism>
<sequence>MAEDSSTSDGSRVPRPVPPLPPSPPVTPVPAAVRPEHPPARTRPPGVLRTSRRRFLAHTALAAAVAGLATRARPAGAPPDRVLLPGVNAPGGRTAHGGHGGADPVTGVYRPPPDDGRALLQLRPFTDPLPRMPVLTAAPGTDGVARLTVRQRTAQVRLHSALPGTPMWTYEGGFPGPTIEARRGVPLEIAWTNELTGPYPVKAVEVLDNRGDLREWDLPGARGAQPLPAAAVLPPWTVVHLHGAVVGGGADGWPENAVAPTGVQLTRYTNDQPAAALWYHDHAMHVTRLTTMAGLGGGFYLLRDDEEDAAGLPSGEHEIPLVICDRNLDTDPTGRLTGELLYKIVLYDGQAERLPRSFTGPFTLVNGTIWPYLEVDPVPYRLRVLNASSIRPYHLMLIDEDEQVLPEGVAHHVGSDAGLLPRAAPGAEEFAVVPAERADVVIDFSGYAGRTLRWVDGSVAPAPSDDVMQFRVRDRPAGPAPAATVVRAGTELAPGFTRITADVAAPITDRIVLITPAFPVSARMWEMTETDDVPDALADGPVDGIVQLVDHDGALRTFRRTAATWADPVTVHARTEGWERWTWLNLEGPGAPHPMHVHAFTFQVQRRDHYDVSGWTYLVRPDGSFGGGTTRPLRFDRAGTVTAPEAGAKDVVSLGGGQLVTAIGRFGPHAGRFVHHCHVYEHEDHRMMRPISLLPDGVVALAPPEHA</sequence>
<accession>A0ABN1YAL2</accession>
<dbReference type="InterPro" id="IPR045087">
    <property type="entry name" value="Cu-oxidase_fam"/>
</dbReference>